<dbReference type="InterPro" id="IPR029058">
    <property type="entry name" value="AB_hydrolase_fold"/>
</dbReference>
<evidence type="ECO:0008006" key="3">
    <source>
        <dbReference type="Google" id="ProtNLM"/>
    </source>
</evidence>
<sequence>MDTLAEDAAALNEHLELGPCHFAILMHIMLGDLTLSAPSRAAIRDEWRGYMLTLPTSIGDAAYQVIHRQSIAKELTETTVPVLAIAGAQDHAYPPPLSSVRLAAAAPTGRNVTVAGAGHSVALEDPDAVAGHLRRHFAAASQRRCLLR</sequence>
<proteinExistence type="predicted"/>
<organism evidence="1 2">
    <name type="scientific">Actinoallomurus oryzae</name>
    <dbReference type="NCBI Taxonomy" id="502180"/>
    <lineage>
        <taxon>Bacteria</taxon>
        <taxon>Bacillati</taxon>
        <taxon>Actinomycetota</taxon>
        <taxon>Actinomycetes</taxon>
        <taxon>Streptosporangiales</taxon>
        <taxon>Thermomonosporaceae</taxon>
        <taxon>Actinoallomurus</taxon>
    </lineage>
</organism>
<dbReference type="RefSeq" id="WP_345460722.1">
    <property type="nucleotide sequence ID" value="NZ_BAABHF010000015.1"/>
</dbReference>
<gene>
    <name evidence="1" type="ORF">GCM10023191_020730</name>
</gene>
<name>A0ABP8PPY3_9ACTN</name>
<evidence type="ECO:0000313" key="1">
    <source>
        <dbReference type="EMBL" id="GAA4489624.1"/>
    </source>
</evidence>
<dbReference type="EMBL" id="BAABHF010000015">
    <property type="protein sequence ID" value="GAA4489624.1"/>
    <property type="molecule type" value="Genomic_DNA"/>
</dbReference>
<comment type="caution">
    <text evidence="1">The sequence shown here is derived from an EMBL/GenBank/DDBJ whole genome shotgun (WGS) entry which is preliminary data.</text>
</comment>
<accession>A0ABP8PPY3</accession>
<reference evidence="2" key="1">
    <citation type="journal article" date="2019" name="Int. J. Syst. Evol. Microbiol.">
        <title>The Global Catalogue of Microorganisms (GCM) 10K type strain sequencing project: providing services to taxonomists for standard genome sequencing and annotation.</title>
        <authorList>
            <consortium name="The Broad Institute Genomics Platform"/>
            <consortium name="The Broad Institute Genome Sequencing Center for Infectious Disease"/>
            <person name="Wu L."/>
            <person name="Ma J."/>
        </authorList>
    </citation>
    <scope>NUCLEOTIDE SEQUENCE [LARGE SCALE GENOMIC DNA]</scope>
    <source>
        <strain evidence="2">JCM 17933</strain>
    </source>
</reference>
<protein>
    <recommendedName>
        <fullName evidence="3">Peptidase S33 tripeptidyl aminopeptidase-like C-terminal domain-containing protein</fullName>
    </recommendedName>
</protein>
<dbReference type="Gene3D" id="3.40.50.1820">
    <property type="entry name" value="alpha/beta hydrolase"/>
    <property type="match status" value="1"/>
</dbReference>
<evidence type="ECO:0000313" key="2">
    <source>
        <dbReference type="Proteomes" id="UP001500503"/>
    </source>
</evidence>
<keyword evidence="2" id="KW-1185">Reference proteome</keyword>
<dbReference type="Proteomes" id="UP001500503">
    <property type="component" value="Unassembled WGS sequence"/>
</dbReference>
<dbReference type="SUPFAM" id="SSF53474">
    <property type="entry name" value="alpha/beta-Hydrolases"/>
    <property type="match status" value="1"/>
</dbReference>